<proteinExistence type="predicted"/>
<dbReference type="AlphaFoldDB" id="A0A016WVI6"/>
<evidence type="ECO:0000313" key="2">
    <source>
        <dbReference type="Proteomes" id="UP000024635"/>
    </source>
</evidence>
<organism evidence="1 2">
    <name type="scientific">Ancylostoma ceylanicum</name>
    <dbReference type="NCBI Taxonomy" id="53326"/>
    <lineage>
        <taxon>Eukaryota</taxon>
        <taxon>Metazoa</taxon>
        <taxon>Ecdysozoa</taxon>
        <taxon>Nematoda</taxon>
        <taxon>Chromadorea</taxon>
        <taxon>Rhabditida</taxon>
        <taxon>Rhabditina</taxon>
        <taxon>Rhabditomorpha</taxon>
        <taxon>Strongyloidea</taxon>
        <taxon>Ancylostomatidae</taxon>
        <taxon>Ancylostomatinae</taxon>
        <taxon>Ancylostoma</taxon>
    </lineage>
</organism>
<accession>A0A016WVI6</accession>
<reference evidence="2" key="1">
    <citation type="journal article" date="2015" name="Nat. Genet.">
        <title>The genome and transcriptome of the zoonotic hookworm Ancylostoma ceylanicum identify infection-specific gene families.</title>
        <authorList>
            <person name="Schwarz E.M."/>
            <person name="Hu Y."/>
            <person name="Antoshechkin I."/>
            <person name="Miller M.M."/>
            <person name="Sternberg P.W."/>
            <person name="Aroian R.V."/>
        </authorList>
    </citation>
    <scope>NUCLEOTIDE SEQUENCE</scope>
    <source>
        <strain evidence="2">HY135</strain>
    </source>
</reference>
<gene>
    <name evidence="1" type="primary">Acey_s0489.g2375</name>
    <name evidence="1" type="ORF">Y032_0489g2375</name>
</gene>
<keyword evidence="2" id="KW-1185">Reference proteome</keyword>
<name>A0A016WVI6_9BILA</name>
<dbReference type="Proteomes" id="UP000024635">
    <property type="component" value="Unassembled WGS sequence"/>
</dbReference>
<protein>
    <submittedName>
        <fullName evidence="1">Uncharacterized protein</fullName>
    </submittedName>
</protein>
<dbReference type="EMBL" id="JARK01000089">
    <property type="protein sequence ID" value="EYC43581.1"/>
    <property type="molecule type" value="Genomic_DNA"/>
</dbReference>
<sequence>MNCCSGRSRMETRYTNILNLTMVAVQSTNALKAAHVRTVPSGALGFAKRTNSSNQSSSRIHFLIEDSGYRFDNFLTREGCQVSTTFQSRLCLAT</sequence>
<comment type="caution">
    <text evidence="1">The sequence shown here is derived from an EMBL/GenBank/DDBJ whole genome shotgun (WGS) entry which is preliminary data.</text>
</comment>
<evidence type="ECO:0000313" key="1">
    <source>
        <dbReference type="EMBL" id="EYC43581.1"/>
    </source>
</evidence>